<comment type="caution">
    <text evidence="16">The sequence shown here is derived from an EMBL/GenBank/DDBJ whole genome shotgun (WGS) entry which is preliminary data.</text>
</comment>
<keyword evidence="6" id="KW-0547">Nucleotide-binding</keyword>
<evidence type="ECO:0000259" key="13">
    <source>
        <dbReference type="Pfam" id="PF00288"/>
    </source>
</evidence>
<dbReference type="GO" id="GO:0000411">
    <property type="term" value="P:positive regulation of transcription by galactose"/>
    <property type="evidence" value="ECO:0007669"/>
    <property type="project" value="UniProtKB-ARBA"/>
</dbReference>
<dbReference type="PANTHER" id="PTHR10457:SF7">
    <property type="entry name" value="GALACTOKINASE-RELATED"/>
    <property type="match status" value="1"/>
</dbReference>
<evidence type="ECO:0000313" key="16">
    <source>
        <dbReference type="EMBL" id="KAI9266872.1"/>
    </source>
</evidence>
<feature type="domain" description="Galactokinase N-terminal" evidence="15">
    <location>
        <begin position="34"/>
        <end position="82"/>
    </location>
</feature>
<evidence type="ECO:0000313" key="17">
    <source>
        <dbReference type="Proteomes" id="UP001209540"/>
    </source>
</evidence>
<dbReference type="Pfam" id="PF10509">
    <property type="entry name" value="GalKase_gal_bdg"/>
    <property type="match status" value="1"/>
</dbReference>
<dbReference type="SUPFAM" id="SSF55060">
    <property type="entry name" value="GHMP Kinase, C-terminal domain"/>
    <property type="match status" value="1"/>
</dbReference>
<evidence type="ECO:0000256" key="10">
    <source>
        <dbReference type="ARBA" id="ARBA00023277"/>
    </source>
</evidence>
<comment type="pathway">
    <text evidence="1">Carbohydrate metabolism; galactose metabolism.</text>
</comment>
<reference evidence="16" key="1">
    <citation type="journal article" date="2022" name="IScience">
        <title>Evolution of zygomycete secretomes and the origins of terrestrial fungal ecologies.</title>
        <authorList>
            <person name="Chang Y."/>
            <person name="Wang Y."/>
            <person name="Mondo S."/>
            <person name="Ahrendt S."/>
            <person name="Andreopoulos W."/>
            <person name="Barry K."/>
            <person name="Beard J."/>
            <person name="Benny G.L."/>
            <person name="Blankenship S."/>
            <person name="Bonito G."/>
            <person name="Cuomo C."/>
            <person name="Desiro A."/>
            <person name="Gervers K.A."/>
            <person name="Hundley H."/>
            <person name="Kuo A."/>
            <person name="LaButti K."/>
            <person name="Lang B.F."/>
            <person name="Lipzen A."/>
            <person name="O'Donnell K."/>
            <person name="Pangilinan J."/>
            <person name="Reynolds N."/>
            <person name="Sandor L."/>
            <person name="Smith M.E."/>
            <person name="Tsang A."/>
            <person name="Grigoriev I.V."/>
            <person name="Stajich J.E."/>
            <person name="Spatafora J.W."/>
        </authorList>
    </citation>
    <scope>NUCLEOTIDE SEQUENCE</scope>
    <source>
        <strain evidence="16">RSA 2281</strain>
    </source>
</reference>
<dbReference type="PROSITE" id="PS00106">
    <property type="entry name" value="GALACTOKINASE"/>
    <property type="match status" value="1"/>
</dbReference>
<dbReference type="SUPFAM" id="SSF54211">
    <property type="entry name" value="Ribosomal protein S5 domain 2-like"/>
    <property type="match status" value="1"/>
</dbReference>
<reference evidence="16" key="2">
    <citation type="submission" date="2023-02" db="EMBL/GenBank/DDBJ databases">
        <authorList>
            <consortium name="DOE Joint Genome Institute"/>
            <person name="Mondo S.J."/>
            <person name="Chang Y."/>
            <person name="Wang Y."/>
            <person name="Ahrendt S."/>
            <person name="Andreopoulos W."/>
            <person name="Barry K."/>
            <person name="Beard J."/>
            <person name="Benny G.L."/>
            <person name="Blankenship S."/>
            <person name="Bonito G."/>
            <person name="Cuomo C."/>
            <person name="Desiro A."/>
            <person name="Gervers K.A."/>
            <person name="Hundley H."/>
            <person name="Kuo A."/>
            <person name="LaButti K."/>
            <person name="Lang B.F."/>
            <person name="Lipzen A."/>
            <person name="O'Donnell K."/>
            <person name="Pangilinan J."/>
            <person name="Reynolds N."/>
            <person name="Sandor L."/>
            <person name="Smith M.W."/>
            <person name="Tsang A."/>
            <person name="Grigoriev I.V."/>
            <person name="Stajich J.E."/>
            <person name="Spatafora J.W."/>
        </authorList>
    </citation>
    <scope>NUCLEOTIDE SEQUENCE</scope>
    <source>
        <strain evidence="16">RSA 2281</strain>
    </source>
</reference>
<dbReference type="InterPro" id="IPR019539">
    <property type="entry name" value="GalKase_N"/>
</dbReference>
<keyword evidence="10" id="KW-0119">Carbohydrate metabolism</keyword>
<organism evidence="16 17">
    <name type="scientific">Phascolomyces articulosus</name>
    <dbReference type="NCBI Taxonomy" id="60185"/>
    <lineage>
        <taxon>Eukaryota</taxon>
        <taxon>Fungi</taxon>
        <taxon>Fungi incertae sedis</taxon>
        <taxon>Mucoromycota</taxon>
        <taxon>Mucoromycotina</taxon>
        <taxon>Mucoromycetes</taxon>
        <taxon>Mucorales</taxon>
        <taxon>Lichtheimiaceae</taxon>
        <taxon>Phascolomyces</taxon>
    </lineage>
</organism>
<dbReference type="InterPro" id="IPR006206">
    <property type="entry name" value="Mevalonate/galactokinase"/>
</dbReference>
<dbReference type="FunFam" id="3.30.230.10:FF:000056">
    <property type="entry name" value="GAL1p Galactokinase"/>
    <property type="match status" value="1"/>
</dbReference>
<dbReference type="InterPro" id="IPR014721">
    <property type="entry name" value="Ribsml_uS5_D2-typ_fold_subgr"/>
</dbReference>
<dbReference type="GO" id="GO:0006012">
    <property type="term" value="P:galactose metabolic process"/>
    <property type="evidence" value="ECO:0007669"/>
    <property type="project" value="UniProtKB-KW"/>
</dbReference>
<dbReference type="GO" id="GO:0004335">
    <property type="term" value="F:galactokinase activity"/>
    <property type="evidence" value="ECO:0007669"/>
    <property type="project" value="UniProtKB-EC"/>
</dbReference>
<dbReference type="InterPro" id="IPR013750">
    <property type="entry name" value="GHMP_kinase_C_dom"/>
</dbReference>
<dbReference type="Pfam" id="PF00288">
    <property type="entry name" value="GHMP_kinases_N"/>
    <property type="match status" value="1"/>
</dbReference>
<sequence>MANNVPVPTYDSLDRIYDLKSLAKQGPRYNSLVEKFTSLYGRKPDFIARSPGRVNLIGEHVDYSGFGVLPMAIERDVIIAVATTDKDSKVRIANTNTKYEPREFDFEGKDTIVTIDSTKHEWSNYFKCGYKGMLERADNLDKPKGMYLLMDGTVPAGSGLSSSAAVVCTSALATIEANKLPLTKQELTEIAIVAERNVGVNSGGMDQSASVFSEQQYALHVDFVPQLSARLVRLPETQPPMAFVIANTLVTADKFVSGPRNYNLRVVEVRMAALFLSKALGLPQPVDTLKEVYDAFAAQQNLTESSDVVKYDALLDRIRTIFPQDSSNGEGYSLEEVSDMTGLPVQTLKEKYMTRFPVETDYFRLIQRTHHVLTEAKRVVEFEQVCTKSPADTLEQLGAIMNASQESCDKFFNCSCPEINQVCDIARKHGAFGARLTGAGWGGCTVMLTSESNVPTLIEAIKEGYYRQKFPDLTQEELEDAVLSTKPGSGSAVFTGF</sequence>
<proteinExistence type="inferred from homology"/>
<dbReference type="Gene3D" id="1.20.1440.340">
    <property type="match status" value="1"/>
</dbReference>
<dbReference type="PROSITE" id="PS00627">
    <property type="entry name" value="GHMP_KINASES_ATP"/>
    <property type="match status" value="1"/>
</dbReference>
<dbReference type="EC" id="2.7.1.6" evidence="3"/>
<dbReference type="Gene3D" id="3.30.70.3170">
    <property type="match status" value="1"/>
</dbReference>
<dbReference type="InterPro" id="IPR006203">
    <property type="entry name" value="GHMP_knse_ATP-bd_CS"/>
</dbReference>
<feature type="domain" description="GHMP kinase N-terminal" evidence="13">
    <location>
        <begin position="124"/>
        <end position="213"/>
    </location>
</feature>
<dbReference type="InterPro" id="IPR020568">
    <property type="entry name" value="Ribosomal_Su5_D2-typ_SF"/>
</dbReference>
<dbReference type="FunFam" id="1.20.1440.340:FF:000003">
    <property type="entry name" value="GAL1p Galactokinase"/>
    <property type="match status" value="1"/>
</dbReference>
<dbReference type="InterPro" id="IPR019741">
    <property type="entry name" value="Galactokinase_CS"/>
</dbReference>
<dbReference type="Gene3D" id="3.30.230.10">
    <property type="match status" value="1"/>
</dbReference>
<dbReference type="Proteomes" id="UP001209540">
    <property type="component" value="Unassembled WGS sequence"/>
</dbReference>
<evidence type="ECO:0000256" key="3">
    <source>
        <dbReference type="ARBA" id="ARBA00012315"/>
    </source>
</evidence>
<keyword evidence="5" id="KW-0808">Transferase</keyword>
<evidence type="ECO:0000256" key="1">
    <source>
        <dbReference type="ARBA" id="ARBA00004947"/>
    </source>
</evidence>
<evidence type="ECO:0000256" key="4">
    <source>
        <dbReference type="ARBA" id="ARBA00019487"/>
    </source>
</evidence>
<evidence type="ECO:0000259" key="14">
    <source>
        <dbReference type="Pfam" id="PF08544"/>
    </source>
</evidence>
<dbReference type="InterPro" id="IPR036554">
    <property type="entry name" value="GHMP_kinase_C_sf"/>
</dbReference>
<evidence type="ECO:0000256" key="5">
    <source>
        <dbReference type="ARBA" id="ARBA00022679"/>
    </source>
</evidence>
<comment type="similarity">
    <text evidence="2">Belongs to the GHMP kinase family. GalK subfamily.</text>
</comment>
<accession>A0AAD5PH62</accession>
<name>A0AAD5PH62_9FUNG</name>
<gene>
    <name evidence="16" type="ORF">BDA99DRAFT_506872</name>
</gene>
<keyword evidence="9" id="KW-0299">Galactose metabolism</keyword>
<dbReference type="GO" id="GO:0005524">
    <property type="term" value="F:ATP binding"/>
    <property type="evidence" value="ECO:0007669"/>
    <property type="project" value="UniProtKB-KW"/>
</dbReference>
<dbReference type="PRINTS" id="PR00959">
    <property type="entry name" value="MEVGALKINASE"/>
</dbReference>
<evidence type="ECO:0000256" key="9">
    <source>
        <dbReference type="ARBA" id="ARBA00023144"/>
    </source>
</evidence>
<dbReference type="InterPro" id="IPR006204">
    <property type="entry name" value="GHMP_kinase_N_dom"/>
</dbReference>
<evidence type="ECO:0000256" key="6">
    <source>
        <dbReference type="ARBA" id="ARBA00022741"/>
    </source>
</evidence>
<evidence type="ECO:0000256" key="8">
    <source>
        <dbReference type="ARBA" id="ARBA00022840"/>
    </source>
</evidence>
<dbReference type="InterPro" id="IPR000705">
    <property type="entry name" value="Galactokinase"/>
</dbReference>
<evidence type="ECO:0000256" key="7">
    <source>
        <dbReference type="ARBA" id="ARBA00022777"/>
    </source>
</evidence>
<protein>
    <recommendedName>
        <fullName evidence="4">Galactokinase</fullName>
        <ecNumber evidence="3">2.7.1.6</ecNumber>
    </recommendedName>
    <alternativeName>
        <fullName evidence="11">Galactose kinase</fullName>
    </alternativeName>
</protein>
<evidence type="ECO:0000259" key="15">
    <source>
        <dbReference type="Pfam" id="PF10509"/>
    </source>
</evidence>
<comment type="catalytic activity">
    <reaction evidence="12">
        <text>alpha-D-galactose + ATP = alpha-D-galactose 1-phosphate + ADP + H(+)</text>
        <dbReference type="Rhea" id="RHEA:13553"/>
        <dbReference type="ChEBI" id="CHEBI:15378"/>
        <dbReference type="ChEBI" id="CHEBI:28061"/>
        <dbReference type="ChEBI" id="CHEBI:30616"/>
        <dbReference type="ChEBI" id="CHEBI:58336"/>
        <dbReference type="ChEBI" id="CHEBI:456216"/>
        <dbReference type="EC" id="2.7.1.6"/>
    </reaction>
    <physiologicalReaction direction="left-to-right" evidence="12">
        <dbReference type="Rhea" id="RHEA:13554"/>
    </physiologicalReaction>
</comment>
<dbReference type="PANTHER" id="PTHR10457">
    <property type="entry name" value="MEVALONATE KINASE/GALACTOKINASE"/>
    <property type="match status" value="1"/>
</dbReference>
<evidence type="ECO:0000256" key="12">
    <source>
        <dbReference type="ARBA" id="ARBA00049538"/>
    </source>
</evidence>
<feature type="domain" description="GHMP kinase C-terminal" evidence="14">
    <location>
        <begin position="394"/>
        <end position="466"/>
    </location>
</feature>
<keyword evidence="7" id="KW-0418">Kinase</keyword>
<dbReference type="NCBIfam" id="TIGR00131">
    <property type="entry name" value="gal_kin"/>
    <property type="match status" value="1"/>
</dbReference>
<dbReference type="Pfam" id="PF08544">
    <property type="entry name" value="GHMP_kinases_C"/>
    <property type="match status" value="1"/>
</dbReference>
<dbReference type="GO" id="GO:0005829">
    <property type="term" value="C:cytosol"/>
    <property type="evidence" value="ECO:0007669"/>
    <property type="project" value="TreeGrafter"/>
</dbReference>
<evidence type="ECO:0000256" key="11">
    <source>
        <dbReference type="ARBA" id="ARBA00029590"/>
    </source>
</evidence>
<dbReference type="AlphaFoldDB" id="A0AAD5PH62"/>
<dbReference type="PIRSF" id="PIRSF000530">
    <property type="entry name" value="Galactokinase"/>
    <property type="match status" value="1"/>
</dbReference>
<evidence type="ECO:0000256" key="2">
    <source>
        <dbReference type="ARBA" id="ARBA00006566"/>
    </source>
</evidence>
<keyword evidence="8" id="KW-0067">ATP-binding</keyword>
<keyword evidence="17" id="KW-1185">Reference proteome</keyword>
<dbReference type="EMBL" id="JAIXMP010000010">
    <property type="protein sequence ID" value="KAI9266872.1"/>
    <property type="molecule type" value="Genomic_DNA"/>
</dbReference>
<dbReference type="PRINTS" id="PR00473">
    <property type="entry name" value="GALCTOKINASE"/>
</dbReference>